<comment type="caution">
    <text evidence="7">The sequence shown here is derived from an EMBL/GenBank/DDBJ whole genome shotgun (WGS) entry which is preliminary data.</text>
</comment>
<dbReference type="InterPro" id="IPR016143">
    <property type="entry name" value="Citrate_synth-like_sm_a-sub"/>
</dbReference>
<comment type="catalytic activity">
    <reaction evidence="4">
        <text>oxaloacetate + acetyl-CoA + H2O = citrate + CoA + H(+)</text>
        <dbReference type="Rhea" id="RHEA:16845"/>
        <dbReference type="ChEBI" id="CHEBI:15377"/>
        <dbReference type="ChEBI" id="CHEBI:15378"/>
        <dbReference type="ChEBI" id="CHEBI:16452"/>
        <dbReference type="ChEBI" id="CHEBI:16947"/>
        <dbReference type="ChEBI" id="CHEBI:57287"/>
        <dbReference type="ChEBI" id="CHEBI:57288"/>
        <dbReference type="EC" id="2.3.3.16"/>
    </reaction>
</comment>
<evidence type="ECO:0000256" key="2">
    <source>
        <dbReference type="ARBA" id="ARBA00010566"/>
    </source>
</evidence>
<dbReference type="PANTHER" id="PTHR11739">
    <property type="entry name" value="CITRATE SYNTHASE"/>
    <property type="match status" value="1"/>
</dbReference>
<evidence type="ECO:0000256" key="1">
    <source>
        <dbReference type="ARBA" id="ARBA00004751"/>
    </source>
</evidence>
<keyword evidence="3 5" id="KW-0808">Transferase</keyword>
<dbReference type="PROSITE" id="PS00480">
    <property type="entry name" value="CITRATE_SYNTHASE"/>
    <property type="match status" value="1"/>
</dbReference>
<dbReference type="InterPro" id="IPR002020">
    <property type="entry name" value="Citrate_synthase"/>
</dbReference>
<accession>A0ABS5FZ75</accession>
<dbReference type="Gene3D" id="1.10.580.10">
    <property type="entry name" value="Citrate Synthase, domain 1"/>
    <property type="match status" value="1"/>
</dbReference>
<reference evidence="8" key="1">
    <citation type="journal article" date="2021" name="ISME J.">
        <title>Evolutionary origin and ecological implication of a unique nif island in free-living Bradyrhizobium lineages.</title>
        <authorList>
            <person name="Tao J."/>
        </authorList>
    </citation>
    <scope>NUCLEOTIDE SEQUENCE [LARGE SCALE GENOMIC DNA]</scope>
    <source>
        <strain evidence="8">SZCCT0094</strain>
    </source>
</reference>
<evidence type="ECO:0000256" key="5">
    <source>
        <dbReference type="PIRNR" id="PIRNR001369"/>
    </source>
</evidence>
<name>A0ABS5FZ75_9BRAD</name>
<dbReference type="InterPro" id="IPR019810">
    <property type="entry name" value="Citrate_synthase_AS"/>
</dbReference>
<evidence type="ECO:0000313" key="8">
    <source>
        <dbReference type="Proteomes" id="UP001314635"/>
    </source>
</evidence>
<protein>
    <recommendedName>
        <fullName evidence="5">Citrate synthase</fullName>
    </recommendedName>
</protein>
<evidence type="ECO:0000256" key="4">
    <source>
        <dbReference type="ARBA" id="ARBA00049288"/>
    </source>
</evidence>
<evidence type="ECO:0000256" key="3">
    <source>
        <dbReference type="ARBA" id="ARBA00022679"/>
    </source>
</evidence>
<dbReference type="RefSeq" id="WP_012047306.1">
    <property type="nucleotide sequence ID" value="NZ_JABFDP010000004.1"/>
</dbReference>
<evidence type="ECO:0000256" key="6">
    <source>
        <dbReference type="RuleBase" id="RU003406"/>
    </source>
</evidence>
<dbReference type="CDD" id="cd06109">
    <property type="entry name" value="BsCS-I_like"/>
    <property type="match status" value="1"/>
</dbReference>
<dbReference type="Proteomes" id="UP001314635">
    <property type="component" value="Unassembled WGS sequence"/>
</dbReference>
<comment type="pathway">
    <text evidence="1">Carbohydrate metabolism; tricarboxylic acid cycle; isocitrate from oxaloacetate: step 1/2.</text>
</comment>
<dbReference type="NCBIfam" id="NF009005">
    <property type="entry name" value="PRK12350.1"/>
    <property type="match status" value="1"/>
</dbReference>
<dbReference type="PIRSF" id="PIRSF001369">
    <property type="entry name" value="Citrate_synth"/>
    <property type="match status" value="1"/>
</dbReference>
<dbReference type="InterPro" id="IPR016142">
    <property type="entry name" value="Citrate_synth-like_lrg_a-sub"/>
</dbReference>
<dbReference type="InterPro" id="IPR024176">
    <property type="entry name" value="Citrate_synthase_bac-typ"/>
</dbReference>
<gene>
    <name evidence="7" type="ORF">JQ619_01040</name>
</gene>
<sequence length="362" mass="38029">MTIQLAKSPIGLDGIPAAETVLSHVDGQQGELIIAGRRVADLAASAGFEGVTARLWSAATKRSVSDAEVRASLGLARQRAFARLPELLAATAELPIIDGFRAAVAALRPEAGLSDEATIVGACPVIAGALVQRALGSQPIAPDPTATHAADTLRMVRGGTPEAGEVTALDTYLVTVSDHGMNASTFAARVIASTQADLFASVTAGYCALTGPLHGGAPEPVLEMLNAIGTRDNIKPWVDAALGRGERLMGFGHRIYRVRDPRADVLKAAIARLAGSGADLPFASEVEAYIRAALRQKNPERVLDTNVEFFTAILLDALKIPRQAFTPIFAVARVAGWTAHAREQQRTGRLIRPSSAYIGPKP</sequence>
<dbReference type="SUPFAM" id="SSF48256">
    <property type="entry name" value="Citrate synthase"/>
    <property type="match status" value="1"/>
</dbReference>
<proteinExistence type="inferred from homology"/>
<dbReference type="InterPro" id="IPR036969">
    <property type="entry name" value="Citrate_synthase_sf"/>
</dbReference>
<organism evidence="7 8">
    <name type="scientific">Bradyrhizobium denitrificans</name>
    <dbReference type="NCBI Taxonomy" id="2734912"/>
    <lineage>
        <taxon>Bacteria</taxon>
        <taxon>Pseudomonadati</taxon>
        <taxon>Pseudomonadota</taxon>
        <taxon>Alphaproteobacteria</taxon>
        <taxon>Hyphomicrobiales</taxon>
        <taxon>Nitrobacteraceae</taxon>
        <taxon>Bradyrhizobium</taxon>
    </lineage>
</organism>
<dbReference type="Gene3D" id="1.10.230.10">
    <property type="entry name" value="Cytochrome P450-Terp, domain 2"/>
    <property type="match status" value="1"/>
</dbReference>
<comment type="similarity">
    <text evidence="2 5 6">Belongs to the citrate synthase family.</text>
</comment>
<dbReference type="PANTHER" id="PTHR11739:SF23">
    <property type="entry name" value="CITRATE SYNTHASE 2-RELATED"/>
    <property type="match status" value="1"/>
</dbReference>
<keyword evidence="8" id="KW-1185">Reference proteome</keyword>
<dbReference type="EMBL" id="JAFCLK010000001">
    <property type="protein sequence ID" value="MBR1134345.1"/>
    <property type="molecule type" value="Genomic_DNA"/>
</dbReference>
<evidence type="ECO:0000313" key="7">
    <source>
        <dbReference type="EMBL" id="MBR1134345.1"/>
    </source>
</evidence>
<dbReference type="Pfam" id="PF00285">
    <property type="entry name" value="Citrate_synt"/>
    <property type="match status" value="1"/>
</dbReference>
<dbReference type="PRINTS" id="PR00143">
    <property type="entry name" value="CITRTSNTHASE"/>
</dbReference>